<dbReference type="AlphaFoldDB" id="A0A443LRQ6"/>
<dbReference type="InterPro" id="IPR011711">
    <property type="entry name" value="GntR_C"/>
</dbReference>
<dbReference type="PROSITE" id="PS50949">
    <property type="entry name" value="HTH_GNTR"/>
    <property type="match status" value="1"/>
</dbReference>
<dbReference type="RefSeq" id="WP_128147491.1">
    <property type="nucleotide sequence ID" value="NZ_SAVB01000003.1"/>
</dbReference>
<feature type="domain" description="HTH gntR-type" evidence="4">
    <location>
        <begin position="8"/>
        <end position="75"/>
    </location>
</feature>
<dbReference type="InterPro" id="IPR036388">
    <property type="entry name" value="WH-like_DNA-bd_sf"/>
</dbReference>
<dbReference type="Pfam" id="PF07729">
    <property type="entry name" value="FCD"/>
    <property type="match status" value="1"/>
</dbReference>
<evidence type="ECO:0000256" key="1">
    <source>
        <dbReference type="ARBA" id="ARBA00023015"/>
    </source>
</evidence>
<keyword evidence="6" id="KW-1185">Reference proteome</keyword>
<dbReference type="Pfam" id="PF00392">
    <property type="entry name" value="GntR"/>
    <property type="match status" value="1"/>
</dbReference>
<name>A0A443LRQ6_9RHOB</name>
<dbReference type="GO" id="GO:0003700">
    <property type="term" value="F:DNA-binding transcription factor activity"/>
    <property type="evidence" value="ECO:0007669"/>
    <property type="project" value="InterPro"/>
</dbReference>
<sequence>MQDKSLKSSLAAQISDDLRTSIVLGEYLPGSKLKIDDLALRFAASTGIVREALSRLSAEGLVTALPQRGFIVSPISRDELTELTDARVRVERDCLAASIACGDVNWESELIAAEHRLAAATTMLAQKGDRDTVLQWHALHEAFHDALTCACGNRWWLRFRQQLFIQSERYRQLSGLTRGGSPGIDRDVNTEHAALMRAALDRDAARAGDLIEAHLRKTADILLTSPRLQAAFETAA</sequence>
<reference evidence="5 6" key="1">
    <citation type="submission" date="2019-01" db="EMBL/GenBank/DDBJ databases">
        <title>Sinorhodobacter populi sp. nov. isolated from the symptomatic bark tissue of Populus euramericana canker.</title>
        <authorList>
            <person name="Xu G."/>
        </authorList>
    </citation>
    <scope>NUCLEOTIDE SEQUENCE [LARGE SCALE GENOMIC DNA]</scope>
    <source>
        <strain evidence="5 6">CCTCC AB2012026</strain>
    </source>
</reference>
<dbReference type="CDD" id="cd07377">
    <property type="entry name" value="WHTH_GntR"/>
    <property type="match status" value="1"/>
</dbReference>
<dbReference type="PANTHER" id="PTHR43537:SF20">
    <property type="entry name" value="HTH-TYPE TRANSCRIPTIONAL REPRESSOR GLAR"/>
    <property type="match status" value="1"/>
</dbReference>
<keyword evidence="3" id="KW-0804">Transcription</keyword>
<organism evidence="5 6">
    <name type="scientific">Paenirhodobacter ferrireducens</name>
    <dbReference type="NCBI Taxonomy" id="1215032"/>
    <lineage>
        <taxon>Bacteria</taxon>
        <taxon>Pseudomonadati</taxon>
        <taxon>Pseudomonadota</taxon>
        <taxon>Alphaproteobacteria</taxon>
        <taxon>Rhodobacterales</taxon>
        <taxon>Rhodobacter group</taxon>
        <taxon>Paenirhodobacter</taxon>
    </lineage>
</organism>
<comment type="caution">
    <text evidence="5">The sequence shown here is derived from an EMBL/GenBank/DDBJ whole genome shotgun (WGS) entry which is preliminary data.</text>
</comment>
<keyword evidence="1" id="KW-0805">Transcription regulation</keyword>
<dbReference type="Gene3D" id="1.10.10.10">
    <property type="entry name" value="Winged helix-like DNA-binding domain superfamily/Winged helix DNA-binding domain"/>
    <property type="match status" value="1"/>
</dbReference>
<dbReference type="SUPFAM" id="SSF48008">
    <property type="entry name" value="GntR ligand-binding domain-like"/>
    <property type="match status" value="1"/>
</dbReference>
<evidence type="ECO:0000256" key="3">
    <source>
        <dbReference type="ARBA" id="ARBA00023163"/>
    </source>
</evidence>
<dbReference type="PANTHER" id="PTHR43537">
    <property type="entry name" value="TRANSCRIPTIONAL REGULATOR, GNTR FAMILY"/>
    <property type="match status" value="1"/>
</dbReference>
<evidence type="ECO:0000313" key="5">
    <source>
        <dbReference type="EMBL" id="RWR51799.1"/>
    </source>
</evidence>
<dbReference type="GO" id="GO:0003677">
    <property type="term" value="F:DNA binding"/>
    <property type="evidence" value="ECO:0007669"/>
    <property type="project" value="UniProtKB-KW"/>
</dbReference>
<dbReference type="Gene3D" id="1.20.120.530">
    <property type="entry name" value="GntR ligand-binding domain-like"/>
    <property type="match status" value="1"/>
</dbReference>
<dbReference type="Proteomes" id="UP000286594">
    <property type="component" value="Unassembled WGS sequence"/>
</dbReference>
<evidence type="ECO:0000259" key="4">
    <source>
        <dbReference type="PROSITE" id="PS50949"/>
    </source>
</evidence>
<dbReference type="OrthoDB" id="8638122at2"/>
<dbReference type="InterPro" id="IPR036390">
    <property type="entry name" value="WH_DNA-bd_sf"/>
</dbReference>
<dbReference type="SMART" id="SM00895">
    <property type="entry name" value="FCD"/>
    <property type="match status" value="1"/>
</dbReference>
<dbReference type="SMART" id="SM00345">
    <property type="entry name" value="HTH_GNTR"/>
    <property type="match status" value="1"/>
</dbReference>
<gene>
    <name evidence="5" type="ORF">EOW65_02785</name>
</gene>
<dbReference type="SUPFAM" id="SSF46785">
    <property type="entry name" value="Winged helix' DNA-binding domain"/>
    <property type="match status" value="1"/>
</dbReference>
<dbReference type="InterPro" id="IPR000524">
    <property type="entry name" value="Tscrpt_reg_HTH_GntR"/>
</dbReference>
<evidence type="ECO:0000313" key="6">
    <source>
        <dbReference type="Proteomes" id="UP000286594"/>
    </source>
</evidence>
<keyword evidence="2" id="KW-0238">DNA-binding</keyword>
<evidence type="ECO:0000256" key="2">
    <source>
        <dbReference type="ARBA" id="ARBA00023125"/>
    </source>
</evidence>
<dbReference type="EMBL" id="SAVB01000003">
    <property type="protein sequence ID" value="RWR51799.1"/>
    <property type="molecule type" value="Genomic_DNA"/>
</dbReference>
<dbReference type="InterPro" id="IPR008920">
    <property type="entry name" value="TF_FadR/GntR_C"/>
</dbReference>
<accession>A0A443LRQ6</accession>
<proteinExistence type="predicted"/>
<protein>
    <submittedName>
        <fullName evidence="5">FCD domain-containing protein</fullName>
    </submittedName>
</protein>